<name>A0ABR0SX60_9HYPO</name>
<evidence type="ECO:0000259" key="10">
    <source>
        <dbReference type="PROSITE" id="PS50893"/>
    </source>
</evidence>
<feature type="transmembrane region" description="Helical" evidence="9">
    <location>
        <begin position="1171"/>
        <end position="1191"/>
    </location>
</feature>
<protein>
    <submittedName>
        <fullName evidence="12">ABC transporter FGM5</fullName>
    </submittedName>
</protein>
<dbReference type="CDD" id="cd18580">
    <property type="entry name" value="ABC_6TM_ABCC_D2"/>
    <property type="match status" value="1"/>
</dbReference>
<feature type="transmembrane region" description="Helical" evidence="9">
    <location>
        <begin position="945"/>
        <end position="964"/>
    </location>
</feature>
<dbReference type="InterPro" id="IPR044726">
    <property type="entry name" value="ABCC_6TM_D2"/>
</dbReference>
<organism evidence="12 13">
    <name type="scientific">Cladobotryum mycophilum</name>
    <dbReference type="NCBI Taxonomy" id="491253"/>
    <lineage>
        <taxon>Eukaryota</taxon>
        <taxon>Fungi</taxon>
        <taxon>Dikarya</taxon>
        <taxon>Ascomycota</taxon>
        <taxon>Pezizomycotina</taxon>
        <taxon>Sordariomycetes</taxon>
        <taxon>Hypocreomycetidae</taxon>
        <taxon>Hypocreales</taxon>
        <taxon>Hypocreaceae</taxon>
        <taxon>Cladobotryum</taxon>
    </lineage>
</organism>
<feature type="transmembrane region" description="Helical" evidence="9">
    <location>
        <begin position="467"/>
        <end position="486"/>
    </location>
</feature>
<evidence type="ECO:0000259" key="11">
    <source>
        <dbReference type="PROSITE" id="PS50929"/>
    </source>
</evidence>
<feature type="transmembrane region" description="Helical" evidence="9">
    <location>
        <begin position="330"/>
        <end position="351"/>
    </location>
</feature>
<proteinExistence type="predicted"/>
<keyword evidence="2" id="KW-0813">Transport</keyword>
<evidence type="ECO:0000256" key="2">
    <source>
        <dbReference type="ARBA" id="ARBA00022448"/>
    </source>
</evidence>
<dbReference type="Proteomes" id="UP001338125">
    <property type="component" value="Unassembled WGS sequence"/>
</dbReference>
<dbReference type="InterPro" id="IPR011527">
    <property type="entry name" value="ABC1_TM_dom"/>
</dbReference>
<dbReference type="Pfam" id="PF00664">
    <property type="entry name" value="ABC_membrane"/>
    <property type="match status" value="1"/>
</dbReference>
<feature type="domain" description="ABC transmembrane type-1" evidence="11">
    <location>
        <begin position="339"/>
        <end position="606"/>
    </location>
</feature>
<gene>
    <name evidence="12" type="ORF">PT974_02048</name>
</gene>
<dbReference type="Pfam" id="PF00005">
    <property type="entry name" value="ABC_tran"/>
    <property type="match status" value="2"/>
</dbReference>
<dbReference type="CDD" id="cd03250">
    <property type="entry name" value="ABCC_MRP_domain1"/>
    <property type="match status" value="1"/>
</dbReference>
<keyword evidence="5" id="KW-0547">Nucleotide-binding</keyword>
<dbReference type="SUPFAM" id="SSF90123">
    <property type="entry name" value="ABC transporter transmembrane region"/>
    <property type="match status" value="2"/>
</dbReference>
<feature type="domain" description="ABC transporter" evidence="10">
    <location>
        <begin position="1264"/>
        <end position="1509"/>
    </location>
</feature>
<evidence type="ECO:0000256" key="8">
    <source>
        <dbReference type="ARBA" id="ARBA00023136"/>
    </source>
</evidence>
<feature type="domain" description="ABC transmembrane type-1" evidence="11">
    <location>
        <begin position="948"/>
        <end position="1227"/>
    </location>
</feature>
<keyword evidence="4 9" id="KW-0812">Transmembrane</keyword>
<dbReference type="PROSITE" id="PS00211">
    <property type="entry name" value="ABC_TRANSPORTER_1"/>
    <property type="match status" value="2"/>
</dbReference>
<dbReference type="SUPFAM" id="SSF52540">
    <property type="entry name" value="P-loop containing nucleoside triphosphate hydrolases"/>
    <property type="match status" value="2"/>
</dbReference>
<dbReference type="InterPro" id="IPR036640">
    <property type="entry name" value="ABC1_TM_sf"/>
</dbReference>
<dbReference type="InterPro" id="IPR027417">
    <property type="entry name" value="P-loop_NTPase"/>
</dbReference>
<feature type="transmembrane region" description="Helical" evidence="9">
    <location>
        <begin position="1203"/>
        <end position="1225"/>
    </location>
</feature>
<dbReference type="Gene3D" id="1.20.1560.10">
    <property type="entry name" value="ABC transporter type 1, transmembrane domain"/>
    <property type="match status" value="2"/>
</dbReference>
<feature type="transmembrane region" description="Helical" evidence="9">
    <location>
        <begin position="443"/>
        <end position="461"/>
    </location>
</feature>
<evidence type="ECO:0000256" key="6">
    <source>
        <dbReference type="ARBA" id="ARBA00022840"/>
    </source>
</evidence>
<feature type="transmembrane region" description="Helical" evidence="9">
    <location>
        <begin position="371"/>
        <end position="393"/>
    </location>
</feature>
<feature type="transmembrane region" description="Helical" evidence="9">
    <location>
        <begin position="217"/>
        <end position="237"/>
    </location>
</feature>
<evidence type="ECO:0000256" key="3">
    <source>
        <dbReference type="ARBA" id="ARBA00022475"/>
    </source>
</evidence>
<dbReference type="InterPro" id="IPR003439">
    <property type="entry name" value="ABC_transporter-like_ATP-bd"/>
</dbReference>
<evidence type="ECO:0000256" key="4">
    <source>
        <dbReference type="ARBA" id="ARBA00022692"/>
    </source>
</evidence>
<evidence type="ECO:0000256" key="1">
    <source>
        <dbReference type="ARBA" id="ARBA00004651"/>
    </source>
</evidence>
<dbReference type="PROSITE" id="PS50929">
    <property type="entry name" value="ABC_TM1F"/>
    <property type="match status" value="2"/>
</dbReference>
<feature type="transmembrane region" description="Helical" evidence="9">
    <location>
        <begin position="583"/>
        <end position="611"/>
    </location>
</feature>
<keyword evidence="8 9" id="KW-0472">Membrane</keyword>
<dbReference type="PROSITE" id="PS50893">
    <property type="entry name" value="ABC_TRANSPORTER_2"/>
    <property type="match status" value="2"/>
</dbReference>
<feature type="transmembrane region" description="Helical" evidence="9">
    <location>
        <begin position="984"/>
        <end position="1010"/>
    </location>
</feature>
<dbReference type="Gene3D" id="3.40.50.300">
    <property type="entry name" value="P-loop containing nucleotide triphosphate hydrolases"/>
    <property type="match status" value="2"/>
</dbReference>
<sequence length="1514" mass="164778">MVALKYSSVGSSQLPFPLQPAPPLPLLAIESITTAASPRAMGGDNSIHHGDCIDGAAFGFAHSCATSSTSVSPSPSDFPIIEYMWIFWMSIATAALFVALAIPRVLHLSRRRSISRAPAIFLASKLIVAATFAGLRLGLLIIAVRLTSLQTTKLVASTALDFAAACFLLALSPLEHFKSHRPSILDCSFLFVNLIYDLARCPVLWDASRDPGTDGDYGAFPGLFMAAIVAEFVFLVLESTQRKRWVAWEAADHSPEETSSILSLGLYSWLSPMLWRGYHEPLTMQNLFALDKAISVERLEARNMYKTSEESTGTSTWQLVLWLAKPLGPFVLLPIFPRLCLLGFTFCQPFFLQRLLLFLSDSDDDSTTASGLVAVAILTYFGIAISTALYWYYQERFQSLLRSFLISSIYRKTRHIQHVGDGDSAAITLMGADVERIYTGIRLIHEVWANAIQIALASWLLHKELGLAFLAPLIVVLLGFAASFGLSKRVVPYQGAWMGRVQQRIGATSAVLANIKDLRVSGMTNPAAALVQHEREEDLRVGERSRMLIAISASISQLPSAVAPALAFAFGPHAMGETRAFTALSFLALLTSPLMVVLQSIPIIAACVACLRRIKLFLIKVARVDGRLLERVDGVSDNTQNKDVAKEAFVAVQNGSFGWSAEKSVLKDVNLSLPKSSFTFVVGPVASGKSTLCRALLGEVPYAQGNVILRSDKLAYCDQTPFVFNATIMENIVGFSSYDAARYADVIHAAMLNEDLGILPAGDQTIIGSKGVSLSGGQRQRVSLARALYHDADILVLDDVFSGLDGSTQDQVCQAVFGLNGLLRKRGTTVLICTHSTHSLPAADYIVSLSTDGTIVDQGSVVEIFQDEERSRRVGLVGAPDFIAKLETSDAKTSEMAIETTNTVTASTSRARIEPPVTKAPPAPVPSQTVDMDVYRHWLSTIGPLPLVFYFILILGIGFCSNFPTIWVKLWSADSVSANPEHSFAFWMGIYALFGSGVVICVFPAGIIVLRTAVRLSGTTLHHTAIETVMHSSLRFLTSTDVGKILNLFSQDMNIMDTQLPRMVNNMCICLFIAIGQAVVIAVSSGWLAISYPFFMALLWAVQRVYLPSSKRLRILDLESKTPLYTNFLDTVSGLPTIRAFGWFPHQLARNNALLDDSQRPSYLLAMAQQWLTLTMNMIVAILAVILVVLATQLGSEAGNVGAGLVTLITLGATLTTIVVAYTGLETSLGAISRLKSFGEDTEQEDPKREDLVPDKSWPMSGRVQLQDMEASYDGTDKVLKGLTLTVEAGQKVSICGRTGSGKSSVLSLLLRLIDPLPTNASPILIDDHPLSTIDRTALRERIISASQDAIFLPKGTSFKTNLDPWAMASDAECNTVLRDLDLAAVVEAKGGLDAAVNGAELSAGQKQLFSLARAVLRRRVKQRETNTDGGLLLLDEITSSADAETERRVQRVLDEEFSAYTMVMVTHRREMAMACDRVIVLDAGKVVEDGNPVELLEKEKGWFKALWAGQNSS</sequence>
<evidence type="ECO:0000313" key="12">
    <source>
        <dbReference type="EMBL" id="KAK5996708.1"/>
    </source>
</evidence>
<feature type="transmembrane region" description="Helical" evidence="9">
    <location>
        <begin position="548"/>
        <end position="571"/>
    </location>
</feature>
<reference evidence="12 13" key="1">
    <citation type="submission" date="2024-01" db="EMBL/GenBank/DDBJ databases">
        <title>Complete genome of Cladobotryum mycophilum ATHUM6906.</title>
        <authorList>
            <person name="Christinaki A.C."/>
            <person name="Myridakis A.I."/>
            <person name="Kouvelis V.N."/>
        </authorList>
    </citation>
    <scope>NUCLEOTIDE SEQUENCE [LARGE SCALE GENOMIC DNA]</scope>
    <source>
        <strain evidence="12 13">ATHUM6906</strain>
    </source>
</reference>
<keyword evidence="7 9" id="KW-1133">Transmembrane helix</keyword>
<feature type="transmembrane region" description="Helical" evidence="9">
    <location>
        <begin position="126"/>
        <end position="148"/>
    </location>
</feature>
<evidence type="ECO:0000256" key="5">
    <source>
        <dbReference type="ARBA" id="ARBA00022741"/>
    </source>
</evidence>
<keyword evidence="3" id="KW-1003">Cell membrane</keyword>
<feature type="domain" description="ABC transporter" evidence="10">
    <location>
        <begin position="639"/>
        <end position="877"/>
    </location>
</feature>
<dbReference type="PANTHER" id="PTHR24223">
    <property type="entry name" value="ATP-BINDING CASSETTE SUB-FAMILY C"/>
    <property type="match status" value="1"/>
</dbReference>
<keyword evidence="6" id="KW-0067">ATP-binding</keyword>
<comment type="caution">
    <text evidence="12">The sequence shown here is derived from an EMBL/GenBank/DDBJ whole genome shotgun (WGS) entry which is preliminary data.</text>
</comment>
<dbReference type="EMBL" id="JAVFKD010000002">
    <property type="protein sequence ID" value="KAK5996708.1"/>
    <property type="molecule type" value="Genomic_DNA"/>
</dbReference>
<feature type="transmembrane region" description="Helical" evidence="9">
    <location>
        <begin position="1063"/>
        <end position="1083"/>
    </location>
</feature>
<dbReference type="PANTHER" id="PTHR24223:SF345">
    <property type="entry name" value="ABC MULTIDRUG TRANSPORTER (EUROFUNG)"/>
    <property type="match status" value="1"/>
</dbReference>
<feature type="transmembrane region" description="Helical" evidence="9">
    <location>
        <begin position="85"/>
        <end position="106"/>
    </location>
</feature>
<keyword evidence="13" id="KW-1185">Reference proteome</keyword>
<dbReference type="InterPro" id="IPR003593">
    <property type="entry name" value="AAA+_ATPase"/>
</dbReference>
<dbReference type="SMART" id="SM00382">
    <property type="entry name" value="AAA"/>
    <property type="match status" value="2"/>
</dbReference>
<evidence type="ECO:0000256" key="9">
    <source>
        <dbReference type="SAM" id="Phobius"/>
    </source>
</evidence>
<dbReference type="InterPro" id="IPR017871">
    <property type="entry name" value="ABC_transporter-like_CS"/>
</dbReference>
<dbReference type="InterPro" id="IPR050173">
    <property type="entry name" value="ABC_transporter_C-like"/>
</dbReference>
<evidence type="ECO:0000313" key="13">
    <source>
        <dbReference type="Proteomes" id="UP001338125"/>
    </source>
</evidence>
<accession>A0ABR0SX60</accession>
<evidence type="ECO:0000256" key="7">
    <source>
        <dbReference type="ARBA" id="ARBA00022989"/>
    </source>
</evidence>
<comment type="subcellular location">
    <subcellularLocation>
        <location evidence="1">Cell membrane</location>
        <topology evidence="1">Multi-pass membrane protein</topology>
    </subcellularLocation>
</comment>